<proteinExistence type="predicted"/>
<organism evidence="1 2">
    <name type="scientific">Methanobacterium formicicum</name>
    <dbReference type="NCBI Taxonomy" id="2162"/>
    <lineage>
        <taxon>Archaea</taxon>
        <taxon>Methanobacteriati</taxon>
        <taxon>Methanobacteriota</taxon>
        <taxon>Methanomada group</taxon>
        <taxon>Methanobacteria</taxon>
        <taxon>Methanobacteriales</taxon>
        <taxon>Methanobacteriaceae</taxon>
        <taxon>Methanobacterium</taxon>
    </lineage>
</organism>
<dbReference type="EMBL" id="LN734822">
    <property type="protein sequence ID" value="CEL24794.1"/>
    <property type="molecule type" value="Genomic_DNA"/>
</dbReference>
<evidence type="ECO:0000313" key="1">
    <source>
        <dbReference type="EMBL" id="CEL24794.1"/>
    </source>
</evidence>
<evidence type="ECO:0000313" key="2">
    <source>
        <dbReference type="Proteomes" id="UP000062768"/>
    </source>
</evidence>
<dbReference type="PATRIC" id="fig|2162.10.peg.1209"/>
<name>A0A0S4FP39_METFO</name>
<reference evidence="1" key="1">
    <citation type="submission" date="2014-09" db="EMBL/GenBank/DDBJ databases">
        <authorList>
            <person name="Wibberg D."/>
        </authorList>
    </citation>
    <scope>NUCLEOTIDE SEQUENCE [LARGE SCALE GENOMIC DNA]</scope>
    <source>
        <strain evidence="1">Mb9</strain>
    </source>
</reference>
<gene>
    <name evidence="1" type="ORF">MB9_1156</name>
</gene>
<accession>A0A0S4FP39</accession>
<dbReference type="RefSeq" id="WP_060537638.1">
    <property type="nucleotide sequence ID" value="NZ_LN734822.1"/>
</dbReference>
<sequence length="429" mass="50560">MISSSDGCWTKSDRAEVLGYIKPILHRFLFREALPNLEVPLKNLTGLTDEELNHLKTVHFLLSDEVENLIDELPKLLRNLSHSTHKELVESRGIIRGRIDWNMTFKERYSQGFNDPSLFVCQPSTKMYDLPENQLLNFILWKIRILTENINLGVNEELLHAETWKDWQDKIVSRYLNVKKISKNVYFQQISMPLSIKPKTVQKAYRHRNQSYDKVAECYELYEKLFISNDQEVLRKLIETQTFEPLNNDKLFEIYVLIKLLDLLDKSEGELRLGLLKPELNHTAEYVSDEVNICIFYQKMPNKFQKCSRNKDIFQFYDLNVSMRRPDIVLKFESGEDKNYLLIEVKRTHKRDYIVDSVYKVLGYIHDFEECLENTANPKGVLVVWDGVKLINIQQACEQPVLILQNKNLEIILEKILKKGYMSINNSNF</sequence>
<dbReference type="GeneID" id="26739406"/>
<keyword evidence="2" id="KW-1185">Reference proteome</keyword>
<dbReference type="Proteomes" id="UP000062768">
    <property type="component" value="Chromosome I"/>
</dbReference>
<dbReference type="AlphaFoldDB" id="A0A0S4FP39"/>
<protein>
    <submittedName>
        <fullName evidence="1">Uncharacterized protein</fullName>
    </submittedName>
</protein>